<keyword evidence="2" id="KW-0175">Coiled coil</keyword>
<feature type="domain" description="DUF7791" evidence="4">
    <location>
        <begin position="629"/>
        <end position="715"/>
    </location>
</feature>
<dbReference type="InterPro" id="IPR056693">
    <property type="entry name" value="DUF7791"/>
</dbReference>
<evidence type="ECO:0000259" key="4">
    <source>
        <dbReference type="Pfam" id="PF25053"/>
    </source>
</evidence>
<evidence type="ECO:0000256" key="1">
    <source>
        <dbReference type="ARBA" id="ARBA00022737"/>
    </source>
</evidence>
<evidence type="ECO:0000259" key="3">
    <source>
        <dbReference type="Pfam" id="PF24883"/>
    </source>
</evidence>
<dbReference type="OrthoDB" id="443402at2759"/>
<dbReference type="PANTHER" id="PTHR10039">
    <property type="entry name" value="AMELOGENIN"/>
    <property type="match status" value="1"/>
</dbReference>
<evidence type="ECO:0000256" key="2">
    <source>
        <dbReference type="SAM" id="Coils"/>
    </source>
</evidence>
<evidence type="ECO:0000313" key="5">
    <source>
        <dbReference type="EMBL" id="PMD31786.1"/>
    </source>
</evidence>
<dbReference type="EMBL" id="KZ613961">
    <property type="protein sequence ID" value="PMD31786.1"/>
    <property type="molecule type" value="Genomic_DNA"/>
</dbReference>
<feature type="domain" description="Nephrocystin 3-like N-terminal" evidence="3">
    <location>
        <begin position="302"/>
        <end position="475"/>
    </location>
</feature>
<protein>
    <recommendedName>
        <fullName evidence="7">NACHT domain-containing protein</fullName>
    </recommendedName>
</protein>
<dbReference type="Pfam" id="PF25053">
    <property type="entry name" value="DUF7791"/>
    <property type="match status" value="1"/>
</dbReference>
<sequence>MDPITAIGLASSIVSFIDFSWSLLTGAKELYESGRRRTKENARISSIVDDLHEYALDLTVGGEGASKHEKALRSLANDCCALSEELVGILQKLEMKRNSRWQSLKKSWEAMRKADNIALLESRLGKYRAQMNTRLLALLSEQQSSIKSQLDNIQNEAEKVSSASATELKDMREDITAILNKVQEMECKDDSSTSDEDETDDGEAQKELFRSLDNIMDRLSRLEDALQVTPKETRVLQHLYFEDMFAREDSINNASEGTFDWIMMDDSEFEGYLAAWDAKAKLGDRILDGAVEKMNESRILLRRWLIRGDGVFHVSGKAGSGKSTLMKFILHHPSMLECLKQWVGNKTLVLASFYFWRSDRQKLQMSLEGLYRSILFGVLRKCPHLIPELFPDQWRTMSTQAANMSFEKDLFRPIKIKEAFEMLMKNPIKSEKFAFCFFIDGLDEYEADPFEHKILARHLRDWSLKSNIKMCVSSRPEIEFLDIFRKDHRINLHELTARDIHRSSQEMFEQDESFPKVKGIYLELLTDLVDMAEGVFLWASLVVKSLLVEVGRDANSERLWQTLRSTPSKLDDVYDGMLNTLNRQDRRTVDYILLLVLTNPFPDPMNAICLSWLVGPEEFRFPGPNYTYSDQAVLRQLDSVQRQLQGLTKGLLNLAPDTSVLRTCPMFSRKVQFFHRTARDYLTTPERNNQLRASFPLYDARQTHSILRMAELSSINTWNVPNVGFLEHYADDILRLTHASATTLQLPVAHMKVFEEVWNLHFKNRAAFVGFNSQVSKPLCYEANVQFLYVAAFWGQVDIVRQALHTSEHRLVEAELGASPKLDVSRLGQPSLLISASCAHVGSEIVPLLFDQGFSSTSLVPLFDTSVFKCRKWASVWIVFVAHLATRSLRFPERGSKLTWSLFDNLESFLNAADQEPVLVLGRKEDVKTDQCTHFATIEQLVVFHKPPNMQALLKLLGRWRTDGVDGGTKILWDSRKWEAFGVVEMPTYQAADSLEHFVLEGVASMREIILDLEFLGFRVY</sequence>
<dbReference type="Pfam" id="PF24883">
    <property type="entry name" value="NPHP3_N"/>
    <property type="match status" value="1"/>
</dbReference>
<keyword evidence="6" id="KW-1185">Reference proteome</keyword>
<proteinExistence type="predicted"/>
<organism evidence="5 6">
    <name type="scientific">Hyaloscypha variabilis (strain UAMH 11265 / GT02V1 / F)</name>
    <name type="common">Meliniomyces variabilis</name>
    <dbReference type="NCBI Taxonomy" id="1149755"/>
    <lineage>
        <taxon>Eukaryota</taxon>
        <taxon>Fungi</taxon>
        <taxon>Dikarya</taxon>
        <taxon>Ascomycota</taxon>
        <taxon>Pezizomycotina</taxon>
        <taxon>Leotiomycetes</taxon>
        <taxon>Helotiales</taxon>
        <taxon>Hyaloscyphaceae</taxon>
        <taxon>Hyaloscypha</taxon>
        <taxon>Hyaloscypha variabilis</taxon>
    </lineage>
</organism>
<accession>A0A2J6QZT0</accession>
<keyword evidence="1" id="KW-0677">Repeat</keyword>
<gene>
    <name evidence="5" type="ORF">L207DRAFT_500844</name>
</gene>
<evidence type="ECO:0008006" key="7">
    <source>
        <dbReference type="Google" id="ProtNLM"/>
    </source>
</evidence>
<name>A0A2J6QZT0_HYAVF</name>
<dbReference type="Gene3D" id="3.40.50.300">
    <property type="entry name" value="P-loop containing nucleotide triphosphate hydrolases"/>
    <property type="match status" value="1"/>
</dbReference>
<dbReference type="STRING" id="1149755.A0A2J6QZT0"/>
<feature type="coiled-coil region" evidence="2">
    <location>
        <begin position="136"/>
        <end position="188"/>
    </location>
</feature>
<dbReference type="InterPro" id="IPR027417">
    <property type="entry name" value="P-loop_NTPase"/>
</dbReference>
<dbReference type="InterPro" id="IPR056884">
    <property type="entry name" value="NPHP3-like_N"/>
</dbReference>
<dbReference type="AlphaFoldDB" id="A0A2J6QZT0"/>
<dbReference type="SUPFAM" id="SSF52540">
    <property type="entry name" value="P-loop containing nucleoside triphosphate hydrolases"/>
    <property type="match status" value="1"/>
</dbReference>
<evidence type="ECO:0000313" key="6">
    <source>
        <dbReference type="Proteomes" id="UP000235786"/>
    </source>
</evidence>
<reference evidence="5 6" key="1">
    <citation type="submission" date="2016-04" db="EMBL/GenBank/DDBJ databases">
        <title>A degradative enzymes factory behind the ericoid mycorrhizal symbiosis.</title>
        <authorList>
            <consortium name="DOE Joint Genome Institute"/>
            <person name="Martino E."/>
            <person name="Morin E."/>
            <person name="Grelet G."/>
            <person name="Kuo A."/>
            <person name="Kohler A."/>
            <person name="Daghino S."/>
            <person name="Barry K."/>
            <person name="Choi C."/>
            <person name="Cichocki N."/>
            <person name="Clum A."/>
            <person name="Copeland A."/>
            <person name="Hainaut M."/>
            <person name="Haridas S."/>
            <person name="Labutti K."/>
            <person name="Lindquist E."/>
            <person name="Lipzen A."/>
            <person name="Khouja H.-R."/>
            <person name="Murat C."/>
            <person name="Ohm R."/>
            <person name="Olson A."/>
            <person name="Spatafora J."/>
            <person name="Veneault-Fourrey C."/>
            <person name="Henrissat B."/>
            <person name="Grigoriev I."/>
            <person name="Martin F."/>
            <person name="Perotto S."/>
        </authorList>
    </citation>
    <scope>NUCLEOTIDE SEQUENCE [LARGE SCALE GENOMIC DNA]</scope>
    <source>
        <strain evidence="5 6">F</strain>
    </source>
</reference>
<dbReference type="Proteomes" id="UP000235786">
    <property type="component" value="Unassembled WGS sequence"/>
</dbReference>
<dbReference type="PANTHER" id="PTHR10039:SF5">
    <property type="entry name" value="NACHT DOMAIN-CONTAINING PROTEIN"/>
    <property type="match status" value="1"/>
</dbReference>